<feature type="transmembrane region" description="Helical" evidence="1">
    <location>
        <begin position="30"/>
        <end position="54"/>
    </location>
</feature>
<dbReference type="Proteomes" id="UP001610063">
    <property type="component" value="Unassembled WGS sequence"/>
</dbReference>
<comment type="caution">
    <text evidence="3">The sequence shown here is derived from an EMBL/GenBank/DDBJ whole genome shotgun (WGS) entry which is preliminary data.</text>
</comment>
<reference evidence="3 4" key="1">
    <citation type="journal article" date="2013" name="Int. J. Syst. Evol. Microbiol.">
        <title>Marinoscillum luteum sp. nov., isolated from marine sediment.</title>
        <authorList>
            <person name="Cha I.T."/>
            <person name="Park S.J."/>
            <person name="Kim S.J."/>
            <person name="Kim J.G."/>
            <person name="Jung M.Y."/>
            <person name="Shin K.S."/>
            <person name="Kwon K.K."/>
            <person name="Yang S.H."/>
            <person name="Seo Y.S."/>
            <person name="Rhee S.K."/>
        </authorList>
    </citation>
    <scope>NUCLEOTIDE SEQUENCE [LARGE SCALE GENOMIC DNA]</scope>
    <source>
        <strain evidence="3 4">KCTC 23939</strain>
    </source>
</reference>
<feature type="transmembrane region" description="Helical" evidence="1">
    <location>
        <begin position="66"/>
        <end position="85"/>
    </location>
</feature>
<accession>A0ABW7NAP8</accession>
<organism evidence="3 4">
    <name type="scientific">Marinoscillum luteum</name>
    <dbReference type="NCBI Taxonomy" id="861051"/>
    <lineage>
        <taxon>Bacteria</taxon>
        <taxon>Pseudomonadati</taxon>
        <taxon>Bacteroidota</taxon>
        <taxon>Cytophagia</taxon>
        <taxon>Cytophagales</taxon>
        <taxon>Reichenbachiellaceae</taxon>
        <taxon>Marinoscillum</taxon>
    </lineage>
</organism>
<dbReference type="RefSeq" id="WP_159582330.1">
    <property type="nucleotide sequence ID" value="NZ_JBIPKE010000018.1"/>
</dbReference>
<keyword evidence="2" id="KW-0732">Signal</keyword>
<evidence type="ECO:0000256" key="2">
    <source>
        <dbReference type="SAM" id="SignalP"/>
    </source>
</evidence>
<feature type="signal peptide" evidence="2">
    <location>
        <begin position="1"/>
        <end position="20"/>
    </location>
</feature>
<keyword evidence="1" id="KW-0472">Membrane</keyword>
<gene>
    <name evidence="3" type="ORF">ACHKAR_14115</name>
</gene>
<name>A0ABW7NAP8_9BACT</name>
<keyword evidence="4" id="KW-1185">Reference proteome</keyword>
<feature type="transmembrane region" description="Helical" evidence="1">
    <location>
        <begin position="105"/>
        <end position="126"/>
    </location>
</feature>
<keyword evidence="1" id="KW-0812">Transmembrane</keyword>
<evidence type="ECO:0000313" key="4">
    <source>
        <dbReference type="Proteomes" id="UP001610063"/>
    </source>
</evidence>
<feature type="chain" id="PRO_5046992343" evidence="2">
    <location>
        <begin position="21"/>
        <end position="131"/>
    </location>
</feature>
<sequence>MKTNKLLIATLALFAVNVPAYSMDGMSSSSFNITLGLLELPFLIMAVVFSFLNAKNLKGGKFGTGMTYLAWGFLVMAVGHLHMQIDYHFGFNLFNTLLGESGGLIAWFIALILTWGLSGWGFYQIWKVSKS</sequence>
<keyword evidence="1" id="KW-1133">Transmembrane helix</keyword>
<proteinExistence type="predicted"/>
<evidence type="ECO:0000256" key="1">
    <source>
        <dbReference type="SAM" id="Phobius"/>
    </source>
</evidence>
<protein>
    <submittedName>
        <fullName evidence="3">Uncharacterized protein</fullName>
    </submittedName>
</protein>
<evidence type="ECO:0000313" key="3">
    <source>
        <dbReference type="EMBL" id="MFH6984585.1"/>
    </source>
</evidence>
<dbReference type="EMBL" id="JBIPKE010000018">
    <property type="protein sequence ID" value="MFH6984585.1"/>
    <property type="molecule type" value="Genomic_DNA"/>
</dbReference>